<dbReference type="Pfam" id="PF13847">
    <property type="entry name" value="Methyltransf_31"/>
    <property type="match status" value="1"/>
</dbReference>
<dbReference type="AlphaFoldDB" id="A0A1G7Z555"/>
<dbReference type="NCBIfam" id="TIGR02469">
    <property type="entry name" value="CbiT"/>
    <property type="match status" value="1"/>
</dbReference>
<keyword evidence="3 8" id="KW-0489">Methyltransferase</keyword>
<evidence type="ECO:0000256" key="4">
    <source>
        <dbReference type="ARBA" id="ARBA00022679"/>
    </source>
</evidence>
<proteinExistence type="predicted"/>
<evidence type="ECO:0000259" key="7">
    <source>
        <dbReference type="Pfam" id="PF13847"/>
    </source>
</evidence>
<dbReference type="InterPro" id="IPR025714">
    <property type="entry name" value="Methyltranfer_dom"/>
</dbReference>
<dbReference type="RefSeq" id="WP_091270701.1">
    <property type="nucleotide sequence ID" value="NZ_FNDK01000001.1"/>
</dbReference>
<dbReference type="OrthoDB" id="9780707at2"/>
<evidence type="ECO:0000256" key="5">
    <source>
        <dbReference type="ARBA" id="ARBA00022691"/>
    </source>
</evidence>
<dbReference type="InterPro" id="IPR035996">
    <property type="entry name" value="4pyrrol_Methylase_sf"/>
</dbReference>
<dbReference type="STRING" id="568899.SAMN05192534_101407"/>
<dbReference type="GO" id="GO:0008276">
    <property type="term" value="F:protein methyltransferase activity"/>
    <property type="evidence" value="ECO:0007669"/>
    <property type="project" value="InterPro"/>
</dbReference>
<dbReference type="Gene3D" id="3.30.950.10">
    <property type="entry name" value="Methyltransferase, Cobalt-precorrin-4 Transmethylase, Domain 2"/>
    <property type="match status" value="1"/>
</dbReference>
<keyword evidence="2" id="KW-0169">Cobalamin biosynthesis</keyword>
<evidence type="ECO:0000259" key="6">
    <source>
        <dbReference type="Pfam" id="PF00590"/>
    </source>
</evidence>
<accession>A0A1G7Z555</accession>
<dbReference type="Gene3D" id="3.40.50.150">
    <property type="entry name" value="Vaccinia Virus protein VP39"/>
    <property type="match status" value="1"/>
</dbReference>
<reference evidence="8 9" key="1">
    <citation type="submission" date="2016-10" db="EMBL/GenBank/DDBJ databases">
        <authorList>
            <person name="de Groot N.N."/>
        </authorList>
    </citation>
    <scope>NUCLEOTIDE SEQUENCE [LARGE SCALE GENOMIC DNA]</scope>
    <source>
        <strain evidence="8 9">DSM 21632</strain>
    </source>
</reference>
<dbReference type="InterPro" id="IPR029063">
    <property type="entry name" value="SAM-dependent_MTases_sf"/>
</dbReference>
<dbReference type="InterPro" id="IPR014777">
    <property type="entry name" value="4pyrrole_Mease_sub1"/>
</dbReference>
<comment type="pathway">
    <text evidence="1">Cofactor biosynthesis; adenosylcobalamin biosynthesis.</text>
</comment>
<dbReference type="SUPFAM" id="SSF53790">
    <property type="entry name" value="Tetrapyrrole methylase"/>
    <property type="match status" value="1"/>
</dbReference>
<dbReference type="PANTHER" id="PTHR43182">
    <property type="entry name" value="COBALT-PRECORRIN-6B C(15)-METHYLTRANSFERASE (DECARBOXYLATING)"/>
    <property type="match status" value="1"/>
</dbReference>
<dbReference type="EMBL" id="FNDK01000001">
    <property type="protein sequence ID" value="SDH03853.1"/>
    <property type="molecule type" value="Genomic_DNA"/>
</dbReference>
<sequence length="402" mass="44636">MTIRVIGMGEDGPSGLLPLYKDWINNSERLAGGKRQLAYFPDYQGEKVVLERGLKQTIDSWGEESKETIVLASGDPLFFGIGAYLAKKRKDVSIHPALSSIQLAFARINESWQDAAFISVHGRKMDGLAQKVSGKKKVCLLTDEHNNPARIARYLLYFGMSEYKMCIGEQLGTKKEHVQWLSLEEAAGYQADSLNVVILKAEKPQTKPSIGIPDDMFIQRKPDKGLITKQEVRVLSLSALNVQKNSTVWDIGTCTGSVAIEAAHLCEQGQVYAIEKNEQDIAYAKENAARLRSDIHFYHGKAPDYLEEWPAPDAVFIGGTGGDMEELLLLCVKKLNPGGRIVLNAATIETLSTAKHLLHQLGCEVDITMTQLARSKPILHMTRFEGLNPVYIVTARPKERKT</sequence>
<dbReference type="GO" id="GO:0032259">
    <property type="term" value="P:methylation"/>
    <property type="evidence" value="ECO:0007669"/>
    <property type="project" value="UniProtKB-KW"/>
</dbReference>
<evidence type="ECO:0000313" key="9">
    <source>
        <dbReference type="Proteomes" id="UP000199163"/>
    </source>
</evidence>
<protein>
    <submittedName>
        <fullName evidence="8">Precorrin-6Y C5,15-methyltransferase (Decarboxylating)</fullName>
    </submittedName>
</protein>
<dbReference type="Gene3D" id="3.40.1010.10">
    <property type="entry name" value="Cobalt-precorrin-4 Transmethylase, Domain 1"/>
    <property type="match status" value="1"/>
</dbReference>
<dbReference type="Proteomes" id="UP000199163">
    <property type="component" value="Unassembled WGS sequence"/>
</dbReference>
<dbReference type="InterPro" id="IPR050714">
    <property type="entry name" value="Cobalamin_biosynth_MTase"/>
</dbReference>
<dbReference type="InterPro" id="IPR012818">
    <property type="entry name" value="CbiE"/>
</dbReference>
<dbReference type="PIRSF" id="PIRSF036428">
    <property type="entry name" value="CobL"/>
    <property type="match status" value="1"/>
</dbReference>
<feature type="domain" description="Methyltransferase" evidence="7">
    <location>
        <begin position="244"/>
        <end position="343"/>
    </location>
</feature>
<keyword evidence="9" id="KW-1185">Reference proteome</keyword>
<evidence type="ECO:0000256" key="2">
    <source>
        <dbReference type="ARBA" id="ARBA00022573"/>
    </source>
</evidence>
<keyword evidence="5" id="KW-0949">S-adenosyl-L-methionine</keyword>
<dbReference type="Pfam" id="PF00590">
    <property type="entry name" value="TP_methylase"/>
    <property type="match status" value="1"/>
</dbReference>
<feature type="domain" description="Tetrapyrrole methylase" evidence="6">
    <location>
        <begin position="5"/>
        <end position="186"/>
    </location>
</feature>
<keyword evidence="4 8" id="KW-0808">Transferase</keyword>
<dbReference type="NCBIfam" id="TIGR02467">
    <property type="entry name" value="CbiE"/>
    <property type="match status" value="1"/>
</dbReference>
<dbReference type="CDD" id="cd02440">
    <property type="entry name" value="AdoMet_MTases"/>
    <property type="match status" value="1"/>
</dbReference>
<dbReference type="CDD" id="cd11644">
    <property type="entry name" value="Precorrin-6Y-MT"/>
    <property type="match status" value="1"/>
</dbReference>
<dbReference type="InterPro" id="IPR014008">
    <property type="entry name" value="Cbl_synth_MTase_CbiT"/>
</dbReference>
<evidence type="ECO:0000256" key="1">
    <source>
        <dbReference type="ARBA" id="ARBA00004953"/>
    </source>
</evidence>
<dbReference type="InterPro" id="IPR000878">
    <property type="entry name" value="4pyrrol_Mease"/>
</dbReference>
<dbReference type="SUPFAM" id="SSF53335">
    <property type="entry name" value="S-adenosyl-L-methionine-dependent methyltransferases"/>
    <property type="match status" value="1"/>
</dbReference>
<dbReference type="UniPathway" id="UPA00148"/>
<dbReference type="InterPro" id="IPR014776">
    <property type="entry name" value="4pyrrole_Mease_sub2"/>
</dbReference>
<gene>
    <name evidence="8" type="ORF">SAMN05192534_101407</name>
</gene>
<dbReference type="PANTHER" id="PTHR43182:SF1">
    <property type="entry name" value="COBALT-PRECORRIN-7 C(5)-METHYLTRANSFERASE"/>
    <property type="match status" value="1"/>
</dbReference>
<dbReference type="InterPro" id="IPR006365">
    <property type="entry name" value="Cbl_synth_CobL"/>
</dbReference>
<evidence type="ECO:0000256" key="3">
    <source>
        <dbReference type="ARBA" id="ARBA00022603"/>
    </source>
</evidence>
<organism evidence="8 9">
    <name type="scientific">Alteribacillus persepolensis</name>
    <dbReference type="NCBI Taxonomy" id="568899"/>
    <lineage>
        <taxon>Bacteria</taxon>
        <taxon>Bacillati</taxon>
        <taxon>Bacillota</taxon>
        <taxon>Bacilli</taxon>
        <taxon>Bacillales</taxon>
        <taxon>Bacillaceae</taxon>
        <taxon>Alteribacillus</taxon>
    </lineage>
</organism>
<evidence type="ECO:0000313" key="8">
    <source>
        <dbReference type="EMBL" id="SDH03853.1"/>
    </source>
</evidence>
<name>A0A1G7Z555_9BACI</name>
<dbReference type="GO" id="GO:0009236">
    <property type="term" value="P:cobalamin biosynthetic process"/>
    <property type="evidence" value="ECO:0007669"/>
    <property type="project" value="UniProtKB-UniPathway"/>
</dbReference>